<name>A0AAP9Y020_BURGL</name>
<feature type="transmembrane region" description="Helical" evidence="7">
    <location>
        <begin position="169"/>
        <end position="189"/>
    </location>
</feature>
<feature type="transmembrane region" description="Helical" evidence="7">
    <location>
        <begin position="455"/>
        <end position="478"/>
    </location>
</feature>
<sequence length="716" mass="77358">MLRHLLHRIRHVATARLRTLNVLAGAWSRRRPLWMVSFSINDASLSEGLRAACASTAMLVAGNLLHEPGFAWAAIGAFWTCLADAAGSNRTRFASMASFAVLSALCGGITAFASGIGTAAALLAVLVFTSLGALGRIWGAATAQVAILAATACVVMADRPMHDWHNGLAFLGVYLLGCVLAIVLSLTVWRIHPFAQSRAAVRGVYVRLADIARDASRLLTDAQQTQRAWEIHAAKYRSDARSALEAARRTLARMPVAKTDRRESYANLLIAVADGERWFAHLIAVAGVCQRGRQTLRDPRRAARVLAGIAELLHRTGDAIDEAPWERPDALQRRLRRFARGLDAALGESMTMALQLGPDPSDLAPSPRRQVSWTRSLRLVLARAWATLHANLSWKSIGLRHAARVAVATTLGFLVVRLLGVPFGYWTTMATLLILQPSIAGTWPRSVERAAGSIVGGLLAAAIGLAVHSPIGISLVVFPLVCATMALRPVSYSLFVLFLTPTFVLVADFAMPAASELSYALTRLGNNVLGCVIALVATFMLWPTREQIDIRGQLAAAIAANLRYLVDAIEAPGRASREAERLRREAGLASNNAEEAFNRIRLERLDDTRFDTAASTVLGLLRRMAGTAAYLRASVHGPRMEIDLVEWVAAASDDIDTMLATGRVPPCRPLPPREKLAQLEMDAVGQIALLQRLIGDLQLDDGPLARRGVAPARRVG</sequence>
<evidence type="ECO:0000256" key="2">
    <source>
        <dbReference type="ARBA" id="ARBA00022475"/>
    </source>
</evidence>
<evidence type="ECO:0000256" key="7">
    <source>
        <dbReference type="SAM" id="Phobius"/>
    </source>
</evidence>
<dbReference type="PANTHER" id="PTHR30509:SF9">
    <property type="entry name" value="MULTIDRUG RESISTANCE PROTEIN MDTO"/>
    <property type="match status" value="1"/>
</dbReference>
<reference evidence="10" key="2">
    <citation type="submission" date="2022-06" db="EMBL/GenBank/DDBJ databases">
        <title>Draft genome sequence of Burkholderia glumae strain GR20004 isolated from rice panicle showing bacterial panicle blight.</title>
        <authorList>
            <person name="Choi S.Y."/>
            <person name="Lee Y.H."/>
        </authorList>
    </citation>
    <scope>NUCLEOTIDE SEQUENCE</scope>
    <source>
        <strain evidence="10">GR20004</strain>
    </source>
</reference>
<keyword evidence="4 7" id="KW-1133">Transmembrane helix</keyword>
<evidence type="ECO:0000256" key="3">
    <source>
        <dbReference type="ARBA" id="ARBA00022692"/>
    </source>
</evidence>
<gene>
    <name evidence="9" type="ORF">I6H06_08380</name>
    <name evidence="10" type="ORF">NFI99_08305</name>
</gene>
<evidence type="ECO:0000256" key="1">
    <source>
        <dbReference type="ARBA" id="ARBA00004651"/>
    </source>
</evidence>
<evidence type="ECO:0000256" key="5">
    <source>
        <dbReference type="ARBA" id="ARBA00023136"/>
    </source>
</evidence>
<dbReference type="GO" id="GO:0005886">
    <property type="term" value="C:plasma membrane"/>
    <property type="evidence" value="ECO:0007669"/>
    <property type="project" value="UniProtKB-SubCell"/>
</dbReference>
<dbReference type="Proteomes" id="UP000594892">
    <property type="component" value="Chromosome 1"/>
</dbReference>
<keyword evidence="12" id="KW-1185">Reference proteome</keyword>
<evidence type="ECO:0000313" key="11">
    <source>
        <dbReference type="Proteomes" id="UP000594892"/>
    </source>
</evidence>
<evidence type="ECO:0000313" key="10">
    <source>
        <dbReference type="EMBL" id="USS42227.1"/>
    </source>
</evidence>
<dbReference type="InterPro" id="IPR049453">
    <property type="entry name" value="Memb_transporter_dom"/>
</dbReference>
<feature type="transmembrane region" description="Helical" evidence="7">
    <location>
        <begin position="69"/>
        <end position="87"/>
    </location>
</feature>
<feature type="transmembrane region" description="Helical" evidence="7">
    <location>
        <begin position="137"/>
        <end position="157"/>
    </location>
</feature>
<dbReference type="Pfam" id="PF13515">
    <property type="entry name" value="FUSC_2"/>
    <property type="match status" value="1"/>
</dbReference>
<dbReference type="AlphaFoldDB" id="A0AAP9Y020"/>
<keyword evidence="3 7" id="KW-0812">Transmembrane</keyword>
<feature type="transmembrane region" description="Helical" evidence="7">
    <location>
        <begin position="490"/>
        <end position="512"/>
    </location>
</feature>
<protein>
    <submittedName>
        <fullName evidence="9">FUSC family protein</fullName>
    </submittedName>
</protein>
<evidence type="ECO:0000313" key="9">
    <source>
        <dbReference type="EMBL" id="QPQ89640.1"/>
    </source>
</evidence>
<feature type="transmembrane region" description="Helical" evidence="7">
    <location>
        <begin position="99"/>
        <end position="125"/>
    </location>
</feature>
<comment type="similarity">
    <text evidence="6">Belongs to the YccS/YhfK family.</text>
</comment>
<evidence type="ECO:0000259" key="8">
    <source>
        <dbReference type="Pfam" id="PF13515"/>
    </source>
</evidence>
<evidence type="ECO:0000256" key="4">
    <source>
        <dbReference type="ARBA" id="ARBA00022989"/>
    </source>
</evidence>
<keyword evidence="2" id="KW-1003">Cell membrane</keyword>
<dbReference type="GeneID" id="45694365"/>
<dbReference type="Proteomes" id="UP001056386">
    <property type="component" value="Chromosome 2"/>
</dbReference>
<feature type="domain" description="Integral membrane bound transporter" evidence="8">
    <location>
        <begin position="412"/>
        <end position="536"/>
    </location>
</feature>
<accession>A0AAP9Y020</accession>
<dbReference type="EMBL" id="CP099583">
    <property type="protein sequence ID" value="USS42227.1"/>
    <property type="molecule type" value="Genomic_DNA"/>
</dbReference>
<proteinExistence type="inferred from homology"/>
<evidence type="ECO:0000256" key="6">
    <source>
        <dbReference type="ARBA" id="ARBA00043993"/>
    </source>
</evidence>
<dbReference type="PANTHER" id="PTHR30509">
    <property type="entry name" value="P-HYDROXYBENZOIC ACID EFFLUX PUMP SUBUNIT-RELATED"/>
    <property type="match status" value="1"/>
</dbReference>
<comment type="subcellular location">
    <subcellularLocation>
        <location evidence="1">Cell membrane</location>
        <topology evidence="1">Multi-pass membrane protein</topology>
    </subcellularLocation>
</comment>
<feature type="transmembrane region" description="Helical" evidence="7">
    <location>
        <begin position="524"/>
        <end position="542"/>
    </location>
</feature>
<dbReference type="EMBL" id="CP065600">
    <property type="protein sequence ID" value="QPQ89640.1"/>
    <property type="molecule type" value="Genomic_DNA"/>
</dbReference>
<keyword evidence="5 7" id="KW-0472">Membrane</keyword>
<reference evidence="9 11" key="1">
    <citation type="submission" date="2020-12" db="EMBL/GenBank/DDBJ databases">
        <title>FDA dAtabase for Regulatory Grade micrObial Sequences (FDA-ARGOS): Supporting development and validation of Infectious Disease Dx tests.</title>
        <authorList>
            <person name="Minogue T."/>
            <person name="Wolcott M."/>
            <person name="Wasieloski L."/>
            <person name="Aguilar W."/>
            <person name="Moore D."/>
            <person name="Jaissle J."/>
            <person name="Tallon L."/>
            <person name="Sadzewicz L."/>
            <person name="Zhao X."/>
            <person name="Boylan J."/>
            <person name="Ott S."/>
            <person name="Bowen H."/>
            <person name="Vavikolanu K."/>
            <person name="Mehta A."/>
            <person name="Aluvathingal J."/>
            <person name="Nadendla S."/>
            <person name="Yan Y."/>
            <person name="Sichtig H."/>
        </authorList>
    </citation>
    <scope>NUCLEOTIDE SEQUENCE [LARGE SCALE GENOMIC DNA]</scope>
    <source>
        <strain evidence="9 11">FDAARGOS_949</strain>
    </source>
</reference>
<evidence type="ECO:0000313" key="12">
    <source>
        <dbReference type="Proteomes" id="UP001056386"/>
    </source>
</evidence>
<organism evidence="9 11">
    <name type="scientific">Burkholderia glumae</name>
    <name type="common">Pseudomonas glumae</name>
    <dbReference type="NCBI Taxonomy" id="337"/>
    <lineage>
        <taxon>Bacteria</taxon>
        <taxon>Pseudomonadati</taxon>
        <taxon>Pseudomonadota</taxon>
        <taxon>Betaproteobacteria</taxon>
        <taxon>Burkholderiales</taxon>
        <taxon>Burkholderiaceae</taxon>
        <taxon>Burkholderia</taxon>
    </lineage>
</organism>
<dbReference type="RefSeq" id="WP_015877632.1">
    <property type="nucleotide sequence ID" value="NZ_CP023204.1"/>
</dbReference>